<dbReference type="AlphaFoldDB" id="A0A2T3AQU7"/>
<dbReference type="Proteomes" id="UP000241818">
    <property type="component" value="Unassembled WGS sequence"/>
</dbReference>
<accession>A0A2T3AQU7</accession>
<dbReference type="OrthoDB" id="10401133at2759"/>
<dbReference type="EMBL" id="KZ679018">
    <property type="protein sequence ID" value="PSS08645.1"/>
    <property type="molecule type" value="Genomic_DNA"/>
</dbReference>
<keyword evidence="2" id="KW-1185">Reference proteome</keyword>
<sequence>MEVEKEDDPSGLPFHRGLLRNQYWTFIVHAPTLYEIPTGAWLLAYQHLTIDCLYFTDKEGL</sequence>
<name>A0A2T3AQU7_AMORE</name>
<evidence type="ECO:0000313" key="1">
    <source>
        <dbReference type="EMBL" id="PSS08645.1"/>
    </source>
</evidence>
<dbReference type="InParanoid" id="A0A2T3AQU7"/>
<protein>
    <submittedName>
        <fullName evidence="1">Uncharacterized protein</fullName>
    </submittedName>
</protein>
<dbReference type="RefSeq" id="XP_024717043.1">
    <property type="nucleotide sequence ID" value="XM_024867123.1"/>
</dbReference>
<evidence type="ECO:0000313" key="2">
    <source>
        <dbReference type="Proteomes" id="UP000241818"/>
    </source>
</evidence>
<gene>
    <name evidence="1" type="ORF">M430DRAFT_37439</name>
</gene>
<organism evidence="1 2">
    <name type="scientific">Amorphotheca resinae ATCC 22711</name>
    <dbReference type="NCBI Taxonomy" id="857342"/>
    <lineage>
        <taxon>Eukaryota</taxon>
        <taxon>Fungi</taxon>
        <taxon>Dikarya</taxon>
        <taxon>Ascomycota</taxon>
        <taxon>Pezizomycotina</taxon>
        <taxon>Leotiomycetes</taxon>
        <taxon>Helotiales</taxon>
        <taxon>Amorphothecaceae</taxon>
        <taxon>Amorphotheca</taxon>
    </lineage>
</organism>
<dbReference type="GeneID" id="36575204"/>
<proteinExistence type="predicted"/>
<reference evidence="1 2" key="1">
    <citation type="journal article" date="2018" name="New Phytol.">
        <title>Comparative genomics and transcriptomics depict ericoid mycorrhizal fungi as versatile saprotrophs and plant mutualists.</title>
        <authorList>
            <person name="Martino E."/>
            <person name="Morin E."/>
            <person name="Grelet G.A."/>
            <person name="Kuo A."/>
            <person name="Kohler A."/>
            <person name="Daghino S."/>
            <person name="Barry K.W."/>
            <person name="Cichocki N."/>
            <person name="Clum A."/>
            <person name="Dockter R.B."/>
            <person name="Hainaut M."/>
            <person name="Kuo R.C."/>
            <person name="LaButti K."/>
            <person name="Lindahl B.D."/>
            <person name="Lindquist E.A."/>
            <person name="Lipzen A."/>
            <person name="Khouja H.R."/>
            <person name="Magnuson J."/>
            <person name="Murat C."/>
            <person name="Ohm R.A."/>
            <person name="Singer S.W."/>
            <person name="Spatafora J.W."/>
            <person name="Wang M."/>
            <person name="Veneault-Fourrey C."/>
            <person name="Henrissat B."/>
            <person name="Grigoriev I.V."/>
            <person name="Martin F.M."/>
            <person name="Perotto S."/>
        </authorList>
    </citation>
    <scope>NUCLEOTIDE SEQUENCE [LARGE SCALE GENOMIC DNA]</scope>
    <source>
        <strain evidence="1 2">ATCC 22711</strain>
    </source>
</reference>